<keyword evidence="2" id="KW-0472">Membrane</keyword>
<evidence type="ECO:0000313" key="4">
    <source>
        <dbReference type="EMBL" id="GAA2431788.1"/>
    </source>
</evidence>
<dbReference type="InterPro" id="IPR050811">
    <property type="entry name" value="Phosphate_ABC_transporter"/>
</dbReference>
<dbReference type="PANTHER" id="PTHR30570:SF1">
    <property type="entry name" value="PHOSPHATE-BINDING PROTEIN PSTS"/>
    <property type="match status" value="1"/>
</dbReference>
<keyword evidence="5" id="KW-1185">Reference proteome</keyword>
<evidence type="ECO:0000259" key="3">
    <source>
        <dbReference type="Pfam" id="PF12849"/>
    </source>
</evidence>
<dbReference type="InterPro" id="IPR024370">
    <property type="entry name" value="PBP_domain"/>
</dbReference>
<dbReference type="Pfam" id="PF12849">
    <property type="entry name" value="PBP_like_2"/>
    <property type="match status" value="1"/>
</dbReference>
<keyword evidence="2" id="KW-0812">Transmembrane</keyword>
<feature type="transmembrane region" description="Helical" evidence="2">
    <location>
        <begin position="213"/>
        <end position="233"/>
    </location>
</feature>
<dbReference type="EMBL" id="BAAATK010000010">
    <property type="protein sequence ID" value="GAA2431788.1"/>
    <property type="molecule type" value="Genomic_DNA"/>
</dbReference>
<organism evidence="4 5">
    <name type="scientific">Streptomyces glaucus</name>
    <dbReference type="NCBI Taxonomy" id="284029"/>
    <lineage>
        <taxon>Bacteria</taxon>
        <taxon>Bacillati</taxon>
        <taxon>Actinomycetota</taxon>
        <taxon>Actinomycetes</taxon>
        <taxon>Kitasatosporales</taxon>
        <taxon>Streptomycetaceae</taxon>
        <taxon>Streptomyces</taxon>
    </lineage>
</organism>
<protein>
    <submittedName>
        <fullName evidence="4">Substrate-binding domain-containing protein</fullName>
    </submittedName>
</protein>
<dbReference type="PANTHER" id="PTHR30570">
    <property type="entry name" value="PERIPLASMIC PHOSPHATE BINDING COMPONENT OF PHOSPHATE ABC TRANSPORTER"/>
    <property type="match status" value="1"/>
</dbReference>
<evidence type="ECO:0000256" key="2">
    <source>
        <dbReference type="SAM" id="Phobius"/>
    </source>
</evidence>
<name>A0ABN3JIZ3_9ACTN</name>
<accession>A0ABN3JIZ3</accession>
<proteinExistence type="predicted"/>
<reference evidence="4 5" key="1">
    <citation type="journal article" date="2019" name="Int. J. Syst. Evol. Microbiol.">
        <title>The Global Catalogue of Microorganisms (GCM) 10K type strain sequencing project: providing services to taxonomists for standard genome sequencing and annotation.</title>
        <authorList>
            <consortium name="The Broad Institute Genomics Platform"/>
            <consortium name="The Broad Institute Genome Sequencing Center for Infectious Disease"/>
            <person name="Wu L."/>
            <person name="Ma J."/>
        </authorList>
    </citation>
    <scope>NUCLEOTIDE SEQUENCE [LARGE SCALE GENOMIC DNA]</scope>
    <source>
        <strain evidence="4 5">JCM 6922</strain>
    </source>
</reference>
<comment type="caution">
    <text evidence="4">The sequence shown here is derived from an EMBL/GenBank/DDBJ whole genome shotgun (WGS) entry which is preliminary data.</text>
</comment>
<sequence length="523" mass="56257">MFESVADFFGELSNGQMWAGALVCALCAGLMAFWLDRYQGWRRISWSEVYNGPINKHINSQPPPGMWEIHWQGRPISEGSLVILEVRNSGVQTLEPEHFAAPVTFTFPGKEVVHFKVRDAGEPLEAALRPLPPARSAAGPADDLPGALRTASRRTDTIVLPLFTLNRREHFRLLVLLEDDGAGSAPKPPRIISGGKLKGGRIKQTAGRARRRWATAIVVTLIVALSLGAGVYADNASLRLDAACSPGRLTVTGSTAFSPLAHQVKEAYEEQCHDTDVVLEATSSSAGLDRLRANTAAESIAMVDTVAGQPLERGLDAHRVGVLVYAVVANQSLARSLGPGESLWERGLRQEQLAQIFAGEEADDEGGLLADPPVAVVRADGSGTRHAFETRVTGRKSPASVPPCAPGATGVCSVGSTMELLDYVNRTPNAIGYAEADALPFFPNVRTVPINSTPPAKDDVLDGDYPFWASEVLYTRAGATGLTRNFLDFLRSRGVSKLLEGRGFLPCRELRDSVVEEMRCGDG</sequence>
<dbReference type="SUPFAM" id="SSF53850">
    <property type="entry name" value="Periplasmic binding protein-like II"/>
    <property type="match status" value="1"/>
</dbReference>
<evidence type="ECO:0000256" key="1">
    <source>
        <dbReference type="ARBA" id="ARBA00022729"/>
    </source>
</evidence>
<dbReference type="Proteomes" id="UP001500460">
    <property type="component" value="Unassembled WGS sequence"/>
</dbReference>
<dbReference type="RefSeq" id="WP_344601848.1">
    <property type="nucleotide sequence ID" value="NZ_BAAATK010000010.1"/>
</dbReference>
<feature type="transmembrane region" description="Helical" evidence="2">
    <location>
        <begin position="17"/>
        <end position="35"/>
    </location>
</feature>
<keyword evidence="1" id="KW-0732">Signal</keyword>
<feature type="domain" description="PBP" evidence="3">
    <location>
        <begin position="245"/>
        <end position="492"/>
    </location>
</feature>
<evidence type="ECO:0000313" key="5">
    <source>
        <dbReference type="Proteomes" id="UP001500460"/>
    </source>
</evidence>
<gene>
    <name evidence="4" type="ORF">GCM10010421_20450</name>
</gene>
<dbReference type="Gene3D" id="3.40.190.10">
    <property type="entry name" value="Periplasmic binding protein-like II"/>
    <property type="match status" value="2"/>
</dbReference>
<keyword evidence="2" id="KW-1133">Transmembrane helix</keyword>